<evidence type="ECO:0000313" key="1">
    <source>
        <dbReference type="EMBL" id="KAH1031291.1"/>
    </source>
</evidence>
<name>A0A9D3U7H1_9ROSI</name>
<sequence>MDSEGKQDCNESSTPLGCETVQEPVVNVISPASNSYNLDDGIEALTQLVRKMVEEVFEISRLSLLCRSLQRRNRCGI</sequence>
<keyword evidence="2" id="KW-1185">Reference proteome</keyword>
<dbReference type="AlphaFoldDB" id="A0A9D3U7H1"/>
<proteinExistence type="predicted"/>
<dbReference type="Proteomes" id="UP000828251">
    <property type="component" value="Unassembled WGS sequence"/>
</dbReference>
<gene>
    <name evidence="1" type="ORF">J1N35_043465</name>
</gene>
<organism evidence="1 2">
    <name type="scientific">Gossypium stocksii</name>
    <dbReference type="NCBI Taxonomy" id="47602"/>
    <lineage>
        <taxon>Eukaryota</taxon>
        <taxon>Viridiplantae</taxon>
        <taxon>Streptophyta</taxon>
        <taxon>Embryophyta</taxon>
        <taxon>Tracheophyta</taxon>
        <taxon>Spermatophyta</taxon>
        <taxon>Magnoliopsida</taxon>
        <taxon>eudicotyledons</taxon>
        <taxon>Gunneridae</taxon>
        <taxon>Pentapetalae</taxon>
        <taxon>rosids</taxon>
        <taxon>malvids</taxon>
        <taxon>Malvales</taxon>
        <taxon>Malvaceae</taxon>
        <taxon>Malvoideae</taxon>
        <taxon>Gossypium</taxon>
    </lineage>
</organism>
<accession>A0A9D3U7H1</accession>
<protein>
    <submittedName>
        <fullName evidence="1">Uncharacterized protein</fullName>
    </submittedName>
</protein>
<evidence type="ECO:0000313" key="2">
    <source>
        <dbReference type="Proteomes" id="UP000828251"/>
    </source>
</evidence>
<comment type="caution">
    <text evidence="1">The sequence shown here is derived from an EMBL/GenBank/DDBJ whole genome shotgun (WGS) entry which is preliminary data.</text>
</comment>
<dbReference type="EMBL" id="JAIQCV010000013">
    <property type="protein sequence ID" value="KAH1031291.1"/>
    <property type="molecule type" value="Genomic_DNA"/>
</dbReference>
<reference evidence="1 2" key="1">
    <citation type="journal article" date="2021" name="Plant Biotechnol. J.">
        <title>Multi-omics assisted identification of the key and species-specific regulatory components of drought-tolerant mechanisms in Gossypium stocksii.</title>
        <authorList>
            <person name="Yu D."/>
            <person name="Ke L."/>
            <person name="Zhang D."/>
            <person name="Wu Y."/>
            <person name="Sun Y."/>
            <person name="Mei J."/>
            <person name="Sun J."/>
            <person name="Sun Y."/>
        </authorList>
    </citation>
    <scope>NUCLEOTIDE SEQUENCE [LARGE SCALE GENOMIC DNA]</scope>
    <source>
        <strain evidence="2">cv. E1</strain>
        <tissue evidence="1">Leaf</tissue>
    </source>
</reference>